<proteinExistence type="predicted"/>
<organism evidence="1">
    <name type="scientific">Arundo donax</name>
    <name type="common">Giant reed</name>
    <name type="synonym">Donax arundinaceus</name>
    <dbReference type="NCBI Taxonomy" id="35708"/>
    <lineage>
        <taxon>Eukaryota</taxon>
        <taxon>Viridiplantae</taxon>
        <taxon>Streptophyta</taxon>
        <taxon>Embryophyta</taxon>
        <taxon>Tracheophyta</taxon>
        <taxon>Spermatophyta</taxon>
        <taxon>Magnoliopsida</taxon>
        <taxon>Liliopsida</taxon>
        <taxon>Poales</taxon>
        <taxon>Poaceae</taxon>
        <taxon>PACMAD clade</taxon>
        <taxon>Arundinoideae</taxon>
        <taxon>Arundineae</taxon>
        <taxon>Arundo</taxon>
    </lineage>
</organism>
<reference evidence="1" key="2">
    <citation type="journal article" date="2015" name="Data Brief">
        <title>Shoot transcriptome of the giant reed, Arundo donax.</title>
        <authorList>
            <person name="Barrero R.A."/>
            <person name="Guerrero F.D."/>
            <person name="Moolhuijzen P."/>
            <person name="Goolsby J.A."/>
            <person name="Tidwell J."/>
            <person name="Bellgard S.E."/>
            <person name="Bellgard M.I."/>
        </authorList>
    </citation>
    <scope>NUCLEOTIDE SEQUENCE</scope>
    <source>
        <tissue evidence="1">Shoot tissue taken approximately 20 cm above the soil surface</tissue>
    </source>
</reference>
<protein>
    <submittedName>
        <fullName evidence="1">Uncharacterized protein</fullName>
    </submittedName>
</protein>
<dbReference type="EMBL" id="GBRH01224823">
    <property type="protein sequence ID" value="JAD73072.1"/>
    <property type="molecule type" value="Transcribed_RNA"/>
</dbReference>
<dbReference type="AlphaFoldDB" id="A0A0A9CNJ7"/>
<evidence type="ECO:0000313" key="1">
    <source>
        <dbReference type="EMBL" id="JAD73072.1"/>
    </source>
</evidence>
<accession>A0A0A9CNJ7</accession>
<reference evidence="1" key="1">
    <citation type="submission" date="2014-09" db="EMBL/GenBank/DDBJ databases">
        <authorList>
            <person name="Magalhaes I.L.F."/>
            <person name="Oliveira U."/>
            <person name="Santos F.R."/>
            <person name="Vidigal T.H.D.A."/>
            <person name="Brescovit A.D."/>
            <person name="Santos A.J."/>
        </authorList>
    </citation>
    <scope>NUCLEOTIDE SEQUENCE</scope>
    <source>
        <tissue evidence="1">Shoot tissue taken approximately 20 cm above the soil surface</tissue>
    </source>
</reference>
<name>A0A0A9CNJ7_ARUDO</name>
<sequence length="16" mass="1909">MLVISFENSKYFSTEN</sequence>